<feature type="compositionally biased region" description="Pro residues" evidence="1">
    <location>
        <begin position="416"/>
        <end position="430"/>
    </location>
</feature>
<organism evidence="3 4">
    <name type="scientific">Quercus lobata</name>
    <name type="common">Valley oak</name>
    <dbReference type="NCBI Taxonomy" id="97700"/>
    <lineage>
        <taxon>Eukaryota</taxon>
        <taxon>Viridiplantae</taxon>
        <taxon>Streptophyta</taxon>
        <taxon>Embryophyta</taxon>
        <taxon>Tracheophyta</taxon>
        <taxon>Spermatophyta</taxon>
        <taxon>Magnoliopsida</taxon>
        <taxon>eudicotyledons</taxon>
        <taxon>Gunneridae</taxon>
        <taxon>Pentapetalae</taxon>
        <taxon>rosids</taxon>
        <taxon>fabids</taxon>
        <taxon>Fagales</taxon>
        <taxon>Fagaceae</taxon>
        <taxon>Quercus</taxon>
    </lineage>
</organism>
<feature type="compositionally biased region" description="Acidic residues" evidence="1">
    <location>
        <begin position="375"/>
        <end position="384"/>
    </location>
</feature>
<dbReference type="Pfam" id="PF10536">
    <property type="entry name" value="PMD"/>
    <property type="match status" value="2"/>
</dbReference>
<dbReference type="GO" id="GO:0010073">
    <property type="term" value="P:meristem maintenance"/>
    <property type="evidence" value="ECO:0007669"/>
    <property type="project" value="InterPro"/>
</dbReference>
<dbReference type="EnsemblPlants" id="QL11p038845:mrna">
    <property type="protein sequence ID" value="QL11p038845:mrna"/>
    <property type="gene ID" value="QL11p038845"/>
</dbReference>
<sequence>MAAVPVQIPDEFGPGPIEGSVLRFLKDHRSCAVWEGKDPGALKCHSRNDELRKRCPIVVDDRVLDIVKRVGLEGLYRTPCREIDHNLITAFVERWRPETHTFHLPYGETMITLQDVEVLLGIPIDGEAIVGKTELTWAAECQSLLGIATNTVVLKGQRILINKLIEKIDQGLPDGAAKMLTNLRNPPQYSWWSACLTWLYRELCRATDRGASQIGGALLLVQYWAWFRFPFLCPRKDLPPDDAYGPPFAPSPLFKTVWVVSTKNSPQEICLVVWQPYETELAHLPAFCVVGRDVWTAKVPLVCFWLVEKHTLDRVLRQFGMVQEIPPYVDTDDTLHDIDLRGKIAGDLEVRRPHFRVTSYYVERLHRITAQLSLEETDGADQEAPEGTGRPTTSSTRASHSHGQRAAPHQVVSRLGPPPPPHAFPAPEIPPRTAHAVPDLEIPLPTAHVSFHPKIPSHTPHTLFDPAHLSFTPPSFDLGYDFSQTPPVMHTQSPSYSICHIDHVPPHSQSMSFMPTPGLHTDPMTTGRTYISSATPSSPAVVGSSVVGSQAKQQDVHVENEQVVGLQSLPQSRPKRTTKAPPSETGGHKAGHKAGPTIESALPSLARPIMSLDANEDAVVGALKQSLDDILPKLMTSIGSYEDLFRKEISKYDRISEDIAHNIEAQEQLLLNPESNEWLKVFHLDHVALACQLLLASAIN</sequence>
<dbReference type="InterPro" id="IPR019557">
    <property type="entry name" value="AminoTfrase-like_pln_mobile"/>
</dbReference>
<accession>A0A7N2MYQ3</accession>
<dbReference type="InterPro" id="IPR044824">
    <property type="entry name" value="MAIN-like"/>
</dbReference>
<feature type="domain" description="Aminotransferase-like plant mobile" evidence="2">
    <location>
        <begin position="72"/>
        <end position="149"/>
    </location>
</feature>
<evidence type="ECO:0000256" key="1">
    <source>
        <dbReference type="SAM" id="MobiDB-lite"/>
    </source>
</evidence>
<feature type="region of interest" description="Disordered" evidence="1">
    <location>
        <begin position="373"/>
        <end position="433"/>
    </location>
</feature>
<dbReference type="OMA" id="YSICHID"/>
<dbReference type="Proteomes" id="UP000594261">
    <property type="component" value="Chromosome 11"/>
</dbReference>
<feature type="region of interest" description="Disordered" evidence="1">
    <location>
        <begin position="541"/>
        <end position="596"/>
    </location>
</feature>
<evidence type="ECO:0000313" key="3">
    <source>
        <dbReference type="EnsemblPlants" id="QL11p038845:mrna"/>
    </source>
</evidence>
<evidence type="ECO:0000259" key="2">
    <source>
        <dbReference type="Pfam" id="PF10536"/>
    </source>
</evidence>
<feature type="domain" description="Aminotransferase-like plant mobile" evidence="2">
    <location>
        <begin position="178"/>
        <end position="329"/>
    </location>
</feature>
<dbReference type="InParanoid" id="A0A7N2MYQ3"/>
<proteinExistence type="predicted"/>
<dbReference type="Gramene" id="QL11p038845:mrna">
    <property type="protein sequence ID" value="QL11p038845:mrna"/>
    <property type="gene ID" value="QL11p038845"/>
</dbReference>
<reference evidence="3 4" key="1">
    <citation type="journal article" date="2016" name="G3 (Bethesda)">
        <title>First Draft Assembly and Annotation of the Genome of a California Endemic Oak Quercus lobata Nee (Fagaceae).</title>
        <authorList>
            <person name="Sork V.L."/>
            <person name="Fitz-Gibbon S.T."/>
            <person name="Puiu D."/>
            <person name="Crepeau M."/>
            <person name="Gugger P.F."/>
            <person name="Sherman R."/>
            <person name="Stevens K."/>
            <person name="Langley C.H."/>
            <person name="Pellegrini M."/>
            <person name="Salzberg S.L."/>
        </authorList>
    </citation>
    <scope>NUCLEOTIDE SEQUENCE [LARGE SCALE GENOMIC DNA]</scope>
    <source>
        <strain evidence="3 4">cv. SW786</strain>
    </source>
</reference>
<name>A0A7N2MYQ3_QUELO</name>
<dbReference type="Gene3D" id="1.20.120.560">
    <property type="entry name" value="alix/aip1 in complex with the ypdl late domain"/>
    <property type="match status" value="1"/>
</dbReference>
<dbReference type="AlphaFoldDB" id="A0A7N2MYQ3"/>
<dbReference type="EMBL" id="LRBV02000011">
    <property type="status" value="NOT_ANNOTATED_CDS"/>
    <property type="molecule type" value="Genomic_DNA"/>
</dbReference>
<keyword evidence="4" id="KW-1185">Reference proteome</keyword>
<dbReference type="PANTHER" id="PTHR46033">
    <property type="entry name" value="PROTEIN MAIN-LIKE 2"/>
    <property type="match status" value="1"/>
</dbReference>
<evidence type="ECO:0000313" key="4">
    <source>
        <dbReference type="Proteomes" id="UP000594261"/>
    </source>
</evidence>
<dbReference type="PANTHER" id="PTHR46033:SF8">
    <property type="entry name" value="PROTEIN MAINTENANCE OF MERISTEMS-LIKE"/>
    <property type="match status" value="1"/>
</dbReference>
<protein>
    <recommendedName>
        <fullName evidence="2">Aminotransferase-like plant mobile domain-containing protein</fullName>
    </recommendedName>
</protein>
<reference evidence="3" key="2">
    <citation type="submission" date="2021-01" db="UniProtKB">
        <authorList>
            <consortium name="EnsemblPlants"/>
        </authorList>
    </citation>
    <scope>IDENTIFICATION</scope>
</reference>